<gene>
    <name evidence="2" type="ORF">HPP92_010944</name>
</gene>
<feature type="compositionally biased region" description="Low complexity" evidence="1">
    <location>
        <begin position="139"/>
        <end position="153"/>
    </location>
</feature>
<dbReference type="EMBL" id="JADCNL010000005">
    <property type="protein sequence ID" value="KAG0480086.1"/>
    <property type="molecule type" value="Genomic_DNA"/>
</dbReference>
<protein>
    <submittedName>
        <fullName evidence="2">Uncharacterized protein</fullName>
    </submittedName>
</protein>
<feature type="region of interest" description="Disordered" evidence="1">
    <location>
        <begin position="135"/>
        <end position="198"/>
    </location>
</feature>
<reference evidence="2 3" key="1">
    <citation type="journal article" date="2020" name="Nat. Food">
        <title>A phased Vanilla planifolia genome enables genetic improvement of flavour and production.</title>
        <authorList>
            <person name="Hasing T."/>
            <person name="Tang H."/>
            <person name="Brym M."/>
            <person name="Khazi F."/>
            <person name="Huang T."/>
            <person name="Chambers A.H."/>
        </authorList>
    </citation>
    <scope>NUCLEOTIDE SEQUENCE [LARGE SCALE GENOMIC DNA]</scope>
    <source>
        <tissue evidence="2">Leaf</tissue>
    </source>
</reference>
<feature type="compositionally biased region" description="Polar residues" evidence="1">
    <location>
        <begin position="185"/>
        <end position="198"/>
    </location>
</feature>
<dbReference type="PANTHER" id="PTHR31008:SF15">
    <property type="entry name" value="GPI-ANCHORED ADHESIN-LIKE PROTEIN"/>
    <property type="match status" value="1"/>
</dbReference>
<organism evidence="2 3">
    <name type="scientific">Vanilla planifolia</name>
    <name type="common">Vanilla</name>
    <dbReference type="NCBI Taxonomy" id="51239"/>
    <lineage>
        <taxon>Eukaryota</taxon>
        <taxon>Viridiplantae</taxon>
        <taxon>Streptophyta</taxon>
        <taxon>Embryophyta</taxon>
        <taxon>Tracheophyta</taxon>
        <taxon>Spermatophyta</taxon>
        <taxon>Magnoliopsida</taxon>
        <taxon>Liliopsida</taxon>
        <taxon>Asparagales</taxon>
        <taxon>Orchidaceae</taxon>
        <taxon>Vanilloideae</taxon>
        <taxon>Vanilleae</taxon>
        <taxon>Vanilla</taxon>
    </lineage>
</organism>
<dbReference type="AlphaFoldDB" id="A0A835V1X1"/>
<evidence type="ECO:0000256" key="1">
    <source>
        <dbReference type="SAM" id="MobiDB-lite"/>
    </source>
</evidence>
<proteinExistence type="predicted"/>
<dbReference type="PANTHER" id="PTHR31008">
    <property type="entry name" value="COP1-INTERACTING PROTEIN-RELATED"/>
    <property type="match status" value="1"/>
</dbReference>
<accession>A0A835V1X1</accession>
<evidence type="ECO:0000313" key="2">
    <source>
        <dbReference type="EMBL" id="KAG0480086.1"/>
    </source>
</evidence>
<feature type="compositionally biased region" description="Polar residues" evidence="1">
    <location>
        <begin position="154"/>
        <end position="169"/>
    </location>
</feature>
<feature type="region of interest" description="Disordered" evidence="1">
    <location>
        <begin position="309"/>
        <end position="342"/>
    </location>
</feature>
<comment type="caution">
    <text evidence="2">The sequence shown here is derived from an EMBL/GenBank/DDBJ whole genome shotgun (WGS) entry which is preliminary data.</text>
</comment>
<name>A0A835V1X1_VANPL</name>
<dbReference type="Proteomes" id="UP000636800">
    <property type="component" value="Chromosome 5"/>
</dbReference>
<keyword evidence="3" id="KW-1185">Reference proteome</keyword>
<sequence length="396" mass="44822">MKHELLMRAEELERLIAMYKDRLCSDEMVDCLGYGSTLVEGASADVHGDQRGQFYEVYMRKREMKLREEWRVKGAEKDAEMRARMESLASIFLRTTREKSAEAKQRTKEEFKELSEVHHSDSIFSDDHFAHTKQRKLISSNSSSVSSSTSQSSATATPKPNIRSSTSASLRKENTKPSAGIKMQTAMQRSIGRSSSSNERMCLVKDMKTRRPQNLRRNSSSLGEPMDFMTLNSFQHVNVNPSPRRAEPMPLLKSRNGEVRIPISSGSSTSVEQSNEMLRDADKDRRKLMFCKEPRAQSLLSMVQEASDFDPSLHSPRHHSAAESSQHMNLNMEGKTHRERKKWGSVERPLVAVDASVLPLMDVTKGIKRLLKLGKKSRELDIGDGKDARFVSATIL</sequence>
<evidence type="ECO:0000313" key="3">
    <source>
        <dbReference type="Proteomes" id="UP000636800"/>
    </source>
</evidence>